<evidence type="ECO:0000313" key="3">
    <source>
        <dbReference type="EMBL" id="CEM16171.1"/>
    </source>
</evidence>
<dbReference type="PROSITE" id="PS50280">
    <property type="entry name" value="SET"/>
    <property type="match status" value="1"/>
</dbReference>
<accession>A0A0G4FPC1</accession>
<feature type="compositionally biased region" description="Basic and acidic residues" evidence="1">
    <location>
        <begin position="189"/>
        <end position="198"/>
    </location>
</feature>
<dbReference type="VEuPathDB" id="CryptoDB:Cvel_18069"/>
<evidence type="ECO:0000259" key="2">
    <source>
        <dbReference type="PROSITE" id="PS50280"/>
    </source>
</evidence>
<feature type="compositionally biased region" description="Low complexity" evidence="1">
    <location>
        <begin position="313"/>
        <end position="337"/>
    </location>
</feature>
<reference evidence="3" key="1">
    <citation type="submission" date="2014-11" db="EMBL/GenBank/DDBJ databases">
        <authorList>
            <person name="Otto D Thomas"/>
            <person name="Naeem Raeece"/>
        </authorList>
    </citation>
    <scope>NUCLEOTIDE SEQUENCE</scope>
</reference>
<dbReference type="EMBL" id="CDMZ01000526">
    <property type="protein sequence ID" value="CEM16171.1"/>
    <property type="molecule type" value="Genomic_DNA"/>
</dbReference>
<dbReference type="InterPro" id="IPR001214">
    <property type="entry name" value="SET_dom"/>
</dbReference>
<feature type="compositionally biased region" description="Basic and acidic residues" evidence="1">
    <location>
        <begin position="280"/>
        <end position="295"/>
    </location>
</feature>
<gene>
    <name evidence="3" type="ORF">Cvel_18069</name>
</gene>
<dbReference type="AlphaFoldDB" id="A0A0G4FPC1"/>
<sequence>MYLRAHLSLQRMVKGGLRGKSSGTTARVATIGDGVEVKESKIKGAGLGLFATRDFEDQERITEYEGWEHDKEDVDRNQIPSTFARSLRGSNRVVVVPCTADGCADLEGLRGGAGVINDPTLVMRRDGRFDRDHSKDDQINCEFEEKEYNQGLKARVFAKAIKPIKAGEEILISYGVGWHLSFNQHKNELQKDRDRRAALDPAPSPLTGLNSQEKITSSAHRHSQAPPAPPAGSHPQRTSPRLAAPQSPDVALHPHAFSAAAGPGQSPPAPLSPSTKKPKHEQPECWKEPELKLEEGLNISELSEEQTARFFGGSRSSCSSSSQTGHSSCSHLSRLPSSAPPTSAGPFSSSAVIGGTGKGKRGNQAVLKLSKRKR</sequence>
<proteinExistence type="predicted"/>
<feature type="compositionally biased region" description="Polar residues" evidence="1">
    <location>
        <begin position="207"/>
        <end position="218"/>
    </location>
</feature>
<dbReference type="SUPFAM" id="SSF82199">
    <property type="entry name" value="SET domain"/>
    <property type="match status" value="1"/>
</dbReference>
<feature type="region of interest" description="Disordered" evidence="1">
    <location>
        <begin position="189"/>
        <end position="374"/>
    </location>
</feature>
<dbReference type="Pfam" id="PF00856">
    <property type="entry name" value="SET"/>
    <property type="match status" value="1"/>
</dbReference>
<name>A0A0G4FPC1_9ALVE</name>
<organism evidence="3">
    <name type="scientific">Chromera velia CCMP2878</name>
    <dbReference type="NCBI Taxonomy" id="1169474"/>
    <lineage>
        <taxon>Eukaryota</taxon>
        <taxon>Sar</taxon>
        <taxon>Alveolata</taxon>
        <taxon>Colpodellida</taxon>
        <taxon>Chromeraceae</taxon>
        <taxon>Chromera</taxon>
    </lineage>
</organism>
<protein>
    <recommendedName>
        <fullName evidence="2">SET domain-containing protein</fullName>
    </recommendedName>
</protein>
<dbReference type="InterPro" id="IPR046341">
    <property type="entry name" value="SET_dom_sf"/>
</dbReference>
<evidence type="ECO:0000256" key="1">
    <source>
        <dbReference type="SAM" id="MobiDB-lite"/>
    </source>
</evidence>
<dbReference type="Gene3D" id="2.170.270.10">
    <property type="entry name" value="SET domain"/>
    <property type="match status" value="1"/>
</dbReference>
<feature type="domain" description="SET" evidence="2">
    <location>
        <begin position="33"/>
        <end position="175"/>
    </location>
</feature>